<sequence length="241" mass="27051">MAKHGIQDFTAAAKGLSKSPLGIIALFLVLVYAVASVVVTFAKPDFFQHYAHPVVIFMAVFPLVVLFVFAYLVARHHTKLYAPFEYKNQEDFFRTLHVPSSISTTSSTGIATSDRSDNQPTPEIQEPLRASYEKLVNAGLCVVHQAEILQPRTSPGSGRYRVRVWLESFAEQNMLKDVASVTYQVWEDFPTSSLSTSDRASNFDLWLNIYGEFPVLAMVKMKDGNTIELQRYLDLPGRPPD</sequence>
<evidence type="ECO:0000256" key="1">
    <source>
        <dbReference type="SAM" id="MobiDB-lite"/>
    </source>
</evidence>
<dbReference type="OrthoDB" id="9180348at2"/>
<organism evidence="4 5">
    <name type="scientific">Permianibacter aggregans</name>
    <dbReference type="NCBI Taxonomy" id="1510150"/>
    <lineage>
        <taxon>Bacteria</taxon>
        <taxon>Pseudomonadati</taxon>
        <taxon>Pseudomonadota</taxon>
        <taxon>Gammaproteobacteria</taxon>
        <taxon>Pseudomonadales</taxon>
        <taxon>Pseudomonadaceae</taxon>
        <taxon>Permianibacter</taxon>
    </lineage>
</organism>
<feature type="transmembrane region" description="Helical" evidence="2">
    <location>
        <begin position="54"/>
        <end position="74"/>
    </location>
</feature>
<name>A0A4V3D7P7_9GAMM</name>
<gene>
    <name evidence="4" type="ORF">EV696_106178</name>
</gene>
<dbReference type="InterPro" id="IPR046888">
    <property type="entry name" value="pYEATS"/>
</dbReference>
<keyword evidence="2" id="KW-0812">Transmembrane</keyword>
<accession>A0A4V3D7P7</accession>
<protein>
    <recommendedName>
        <fullName evidence="3">Prokaryotic YEATS domain-containing protein</fullName>
    </recommendedName>
</protein>
<evidence type="ECO:0000256" key="2">
    <source>
        <dbReference type="SAM" id="Phobius"/>
    </source>
</evidence>
<dbReference type="Pfam" id="PF20305">
    <property type="entry name" value="pYEATS"/>
    <property type="match status" value="1"/>
</dbReference>
<evidence type="ECO:0000313" key="5">
    <source>
        <dbReference type="Proteomes" id="UP000295375"/>
    </source>
</evidence>
<keyword evidence="2" id="KW-0472">Membrane</keyword>
<feature type="region of interest" description="Disordered" evidence="1">
    <location>
        <begin position="102"/>
        <end position="123"/>
    </location>
</feature>
<dbReference type="Proteomes" id="UP000295375">
    <property type="component" value="Unassembled WGS sequence"/>
</dbReference>
<feature type="domain" description="Prokaryotic YEATS" evidence="3">
    <location>
        <begin position="160"/>
        <end position="234"/>
    </location>
</feature>
<dbReference type="AlphaFoldDB" id="A0A4V3D7P7"/>
<evidence type="ECO:0000313" key="4">
    <source>
        <dbReference type="EMBL" id="TDQ48737.1"/>
    </source>
</evidence>
<reference evidence="4 5" key="1">
    <citation type="submission" date="2019-03" db="EMBL/GenBank/DDBJ databases">
        <title>Genomic Encyclopedia of Type Strains, Phase IV (KMG-IV): sequencing the most valuable type-strain genomes for metagenomic binning, comparative biology and taxonomic classification.</title>
        <authorList>
            <person name="Goeker M."/>
        </authorList>
    </citation>
    <scope>NUCLEOTIDE SEQUENCE [LARGE SCALE GENOMIC DNA]</scope>
    <source>
        <strain evidence="4 5">DSM 103792</strain>
    </source>
</reference>
<keyword evidence="5" id="KW-1185">Reference proteome</keyword>
<dbReference type="RefSeq" id="WP_133589952.1">
    <property type="nucleotide sequence ID" value="NZ_CP037953.1"/>
</dbReference>
<keyword evidence="2" id="KW-1133">Transmembrane helix</keyword>
<feature type="compositionally biased region" description="Low complexity" evidence="1">
    <location>
        <begin position="102"/>
        <end position="113"/>
    </location>
</feature>
<dbReference type="EMBL" id="SNYM01000006">
    <property type="protein sequence ID" value="TDQ48737.1"/>
    <property type="molecule type" value="Genomic_DNA"/>
</dbReference>
<comment type="caution">
    <text evidence="4">The sequence shown here is derived from an EMBL/GenBank/DDBJ whole genome shotgun (WGS) entry which is preliminary data.</text>
</comment>
<evidence type="ECO:0000259" key="3">
    <source>
        <dbReference type="Pfam" id="PF20305"/>
    </source>
</evidence>
<proteinExistence type="predicted"/>
<feature type="transmembrane region" description="Helical" evidence="2">
    <location>
        <begin position="21"/>
        <end position="42"/>
    </location>
</feature>